<dbReference type="InterPro" id="IPR029787">
    <property type="entry name" value="Nucleotide_cyclase"/>
</dbReference>
<proteinExistence type="predicted"/>
<protein>
    <recommendedName>
        <fullName evidence="1">diguanylate cyclase</fullName>
        <ecNumber evidence="1">2.7.7.65</ecNumber>
    </recommendedName>
</protein>
<dbReference type="GO" id="GO:0005886">
    <property type="term" value="C:plasma membrane"/>
    <property type="evidence" value="ECO:0007669"/>
    <property type="project" value="TreeGrafter"/>
</dbReference>
<dbReference type="Gene3D" id="1.10.3210.10">
    <property type="entry name" value="Hypothetical protein af1432"/>
    <property type="match status" value="1"/>
</dbReference>
<dbReference type="STRING" id="57664.SAMN05661003_10634"/>
<comment type="catalytic activity">
    <reaction evidence="2">
        <text>2 GTP = 3',3'-c-di-GMP + 2 diphosphate</text>
        <dbReference type="Rhea" id="RHEA:24898"/>
        <dbReference type="ChEBI" id="CHEBI:33019"/>
        <dbReference type="ChEBI" id="CHEBI:37565"/>
        <dbReference type="ChEBI" id="CHEBI:58805"/>
        <dbReference type="EC" id="2.7.7.65"/>
    </reaction>
</comment>
<dbReference type="InterPro" id="IPR013976">
    <property type="entry name" value="HDOD"/>
</dbReference>
<dbReference type="SUPFAM" id="SSF55073">
    <property type="entry name" value="Nucleotide cyclase"/>
    <property type="match status" value="1"/>
</dbReference>
<evidence type="ECO:0000313" key="6">
    <source>
        <dbReference type="Proteomes" id="UP000243205"/>
    </source>
</evidence>
<dbReference type="EC" id="2.7.7.65" evidence="1"/>
<evidence type="ECO:0000259" key="4">
    <source>
        <dbReference type="PROSITE" id="PS51833"/>
    </source>
</evidence>
<dbReference type="SMART" id="SM00267">
    <property type="entry name" value="GGDEF"/>
    <property type="match status" value="1"/>
</dbReference>
<evidence type="ECO:0000256" key="2">
    <source>
        <dbReference type="ARBA" id="ARBA00034247"/>
    </source>
</evidence>
<dbReference type="InterPro" id="IPR000160">
    <property type="entry name" value="GGDEF_dom"/>
</dbReference>
<dbReference type="PANTHER" id="PTHR45138:SF9">
    <property type="entry name" value="DIGUANYLATE CYCLASE DGCM-RELATED"/>
    <property type="match status" value="1"/>
</dbReference>
<dbReference type="Pfam" id="PF08668">
    <property type="entry name" value="HDOD"/>
    <property type="match status" value="1"/>
</dbReference>
<dbReference type="NCBIfam" id="TIGR00254">
    <property type="entry name" value="GGDEF"/>
    <property type="match status" value="1"/>
</dbReference>
<dbReference type="PROSITE" id="PS51833">
    <property type="entry name" value="HDOD"/>
    <property type="match status" value="1"/>
</dbReference>
<reference evidence="6" key="1">
    <citation type="submission" date="2016-10" db="EMBL/GenBank/DDBJ databases">
        <authorList>
            <person name="Varghese N."/>
            <person name="Submissions S."/>
        </authorList>
    </citation>
    <scope>NUCLEOTIDE SEQUENCE [LARGE SCALE GENOMIC DNA]</scope>
    <source>
        <strain evidence="6">DSM 8987</strain>
    </source>
</reference>
<feature type="domain" description="HDOD" evidence="4">
    <location>
        <begin position="16"/>
        <end position="210"/>
    </location>
</feature>
<accession>A0A1G7BH17</accession>
<evidence type="ECO:0000313" key="5">
    <source>
        <dbReference type="EMBL" id="SDE26167.1"/>
    </source>
</evidence>
<dbReference type="SUPFAM" id="SSF109604">
    <property type="entry name" value="HD-domain/PDEase-like"/>
    <property type="match status" value="1"/>
</dbReference>
<dbReference type="GO" id="GO:0043709">
    <property type="term" value="P:cell adhesion involved in single-species biofilm formation"/>
    <property type="evidence" value="ECO:0007669"/>
    <property type="project" value="TreeGrafter"/>
</dbReference>
<evidence type="ECO:0000259" key="3">
    <source>
        <dbReference type="PROSITE" id="PS50887"/>
    </source>
</evidence>
<dbReference type="Proteomes" id="UP000243205">
    <property type="component" value="Unassembled WGS sequence"/>
</dbReference>
<feature type="domain" description="GGDEF" evidence="3">
    <location>
        <begin position="368"/>
        <end position="500"/>
    </location>
</feature>
<keyword evidence="6" id="KW-1185">Reference proteome</keyword>
<dbReference type="InterPro" id="IPR043128">
    <property type="entry name" value="Rev_trsase/Diguanyl_cyclase"/>
</dbReference>
<dbReference type="PANTHER" id="PTHR45138">
    <property type="entry name" value="REGULATORY COMPONENTS OF SENSORY TRANSDUCTION SYSTEM"/>
    <property type="match status" value="1"/>
</dbReference>
<organism evidence="5 6">
    <name type="scientific">Desulfuromonas thiophila</name>
    <dbReference type="NCBI Taxonomy" id="57664"/>
    <lineage>
        <taxon>Bacteria</taxon>
        <taxon>Pseudomonadati</taxon>
        <taxon>Thermodesulfobacteriota</taxon>
        <taxon>Desulfuromonadia</taxon>
        <taxon>Desulfuromonadales</taxon>
        <taxon>Desulfuromonadaceae</taxon>
        <taxon>Desulfuromonas</taxon>
    </lineage>
</organism>
<dbReference type="Pfam" id="PF00990">
    <property type="entry name" value="GGDEF"/>
    <property type="match status" value="1"/>
</dbReference>
<dbReference type="CDD" id="cd01949">
    <property type="entry name" value="GGDEF"/>
    <property type="match status" value="1"/>
</dbReference>
<dbReference type="EMBL" id="FNAQ01000006">
    <property type="protein sequence ID" value="SDE26167.1"/>
    <property type="molecule type" value="Genomic_DNA"/>
</dbReference>
<name>A0A1G7BH17_9BACT</name>
<gene>
    <name evidence="5" type="ORF">SAMN05661003_10634</name>
</gene>
<dbReference type="Gene3D" id="3.30.70.270">
    <property type="match status" value="1"/>
</dbReference>
<dbReference type="RefSeq" id="WP_171906354.1">
    <property type="nucleotide sequence ID" value="NZ_FNAQ01000006.1"/>
</dbReference>
<dbReference type="AlphaFoldDB" id="A0A1G7BH17"/>
<dbReference type="GO" id="GO:0052621">
    <property type="term" value="F:diguanylate cyclase activity"/>
    <property type="evidence" value="ECO:0007669"/>
    <property type="project" value="UniProtKB-EC"/>
</dbReference>
<dbReference type="GO" id="GO:1902201">
    <property type="term" value="P:negative regulation of bacterial-type flagellum-dependent cell motility"/>
    <property type="evidence" value="ECO:0007669"/>
    <property type="project" value="TreeGrafter"/>
</dbReference>
<dbReference type="PROSITE" id="PS50887">
    <property type="entry name" value="GGDEF"/>
    <property type="match status" value="1"/>
</dbReference>
<sequence length="504" mass="56482">MTLLDDILQRNDSVRLPTPPAIALRILEVVSADEVDFNQLSRIITADPALTARVLRVANSPLFSPKANVDSIATALTRLGSLQVTNIALSFLLVQSLRAHSCHNGFDFTYFWKRSITAAVAADLIGRQCLSRNDNLFIAGLLHDIGILVAFGLVPDYAALFDGRIHRRLPLSQEEKERFGFGHCQLGAELLHSWHLPAAITEPIRHHHQPDTAPALWRDAALAIQLGDRIAAVLHGKPAGPKLQALRETLQQQGLSENDIDRLLQQIFRNSVRTLSFFEIPADQMKTAEELLQEANQHLSQLNLCKRQLLDDARLQQQDLLRQTERLHAVNTELSRLAFQDSLTGLYNLRYFHDHFDRELARAARYGNHFSLILLDLDEFKQVNDRHGHQAGDLVLQQIARVASLSLRDTDLLVRYGGEEFAVLLPQTDLAEAEVTAERLRHHIAACRCPWQGQELQVTASIGLVHSSATADKNRLIQLADHAMYRAKTEGKNRVCRARPATAS</sequence>
<dbReference type="InterPro" id="IPR050469">
    <property type="entry name" value="Diguanylate_Cyclase"/>
</dbReference>
<dbReference type="FunFam" id="3.30.70.270:FF:000001">
    <property type="entry name" value="Diguanylate cyclase domain protein"/>
    <property type="match status" value="1"/>
</dbReference>
<evidence type="ECO:0000256" key="1">
    <source>
        <dbReference type="ARBA" id="ARBA00012528"/>
    </source>
</evidence>